<dbReference type="EMBL" id="KQ964429">
    <property type="protein sequence ID" value="KXN73978.1"/>
    <property type="molecule type" value="Genomic_DNA"/>
</dbReference>
<evidence type="ECO:0000313" key="1">
    <source>
        <dbReference type="EMBL" id="KXN73978.1"/>
    </source>
</evidence>
<organism evidence="1 2">
    <name type="scientific">Conidiobolus coronatus (strain ATCC 28846 / CBS 209.66 / NRRL 28638)</name>
    <name type="common">Delacroixia coronata</name>
    <dbReference type="NCBI Taxonomy" id="796925"/>
    <lineage>
        <taxon>Eukaryota</taxon>
        <taxon>Fungi</taxon>
        <taxon>Fungi incertae sedis</taxon>
        <taxon>Zoopagomycota</taxon>
        <taxon>Entomophthoromycotina</taxon>
        <taxon>Entomophthoromycetes</taxon>
        <taxon>Entomophthorales</taxon>
        <taxon>Ancylistaceae</taxon>
        <taxon>Conidiobolus</taxon>
    </lineage>
</organism>
<feature type="non-terminal residue" evidence="1">
    <location>
        <position position="1"/>
    </location>
</feature>
<evidence type="ECO:0000313" key="2">
    <source>
        <dbReference type="Proteomes" id="UP000070444"/>
    </source>
</evidence>
<protein>
    <recommendedName>
        <fullName evidence="3">Transcription factor domain-containing protein</fullName>
    </recommendedName>
</protein>
<proteinExistence type="predicted"/>
<name>A0A137PG68_CONC2</name>
<reference evidence="1 2" key="1">
    <citation type="journal article" date="2015" name="Genome Biol. Evol.">
        <title>Phylogenomic analyses indicate that early fungi evolved digesting cell walls of algal ancestors of land plants.</title>
        <authorList>
            <person name="Chang Y."/>
            <person name="Wang S."/>
            <person name="Sekimoto S."/>
            <person name="Aerts A.L."/>
            <person name="Choi C."/>
            <person name="Clum A."/>
            <person name="LaButti K.M."/>
            <person name="Lindquist E.A."/>
            <person name="Yee Ngan C."/>
            <person name="Ohm R.A."/>
            <person name="Salamov A.A."/>
            <person name="Grigoriev I.V."/>
            <person name="Spatafora J.W."/>
            <person name="Berbee M.L."/>
        </authorList>
    </citation>
    <scope>NUCLEOTIDE SEQUENCE [LARGE SCALE GENOMIC DNA]</scope>
    <source>
        <strain evidence="1 2">NRRL 28638</strain>
    </source>
</reference>
<evidence type="ECO:0008006" key="3">
    <source>
        <dbReference type="Google" id="ProtNLM"/>
    </source>
</evidence>
<dbReference type="CDD" id="cd12148">
    <property type="entry name" value="fungal_TF_MHR"/>
    <property type="match status" value="1"/>
</dbReference>
<dbReference type="Proteomes" id="UP000070444">
    <property type="component" value="Unassembled WGS sequence"/>
</dbReference>
<gene>
    <name evidence="1" type="ORF">CONCODRAFT_96333</name>
</gene>
<dbReference type="AlphaFoldDB" id="A0A137PG68"/>
<accession>A0A137PG68</accession>
<keyword evidence="2" id="KW-1185">Reference proteome</keyword>
<sequence length="455" mass="53905">EPYSIIFALNYWQSQYKLYPHLNINTSSGKFMERIYKGYFTQFDPNHSWLSPNLFFDLVVINNSDNFLGMATIALILRIQILCQNYQCKQTVEFYNQFVELAYSRIPDIYQKPTYNNVLALLFMSIHAMSYDDIHGFLRYFCLTTRMVSALDLQLTYNTWMSLPASHRDKEKYRRLNYIGKSVCCLDWLMSDMLGQPRQFKSVVNWSAQNTQKEAIKILNSTPFYTIPINPPRLINSFSTITPCYEEINALSYYIINRVRILRTDYSYLGNDKLIPPEDIFFEDLDFQDMLEATKSIQSKLIILYTEDLIKEYLANTEHRDNVKILLERIVYALGLIVTYNYPHILIFPQPALIKNCQLPKIFKTVEKMILIFEDYFKLKTNEDQSLPFRFDYLWRALLISLNISCQERSSKFEKLAKAIIKLITNHYNNSMGNYKLSELNDYLNRYGRKMEEFV</sequence>